<name>A0A2P5AMG8_PARAD</name>
<protein>
    <submittedName>
        <fullName evidence="1">Uncharacterized protein</fullName>
    </submittedName>
</protein>
<dbReference type="Proteomes" id="UP000237105">
    <property type="component" value="Unassembled WGS sequence"/>
</dbReference>
<dbReference type="EMBL" id="JXTB01000519">
    <property type="protein sequence ID" value="PON37743.1"/>
    <property type="molecule type" value="Genomic_DNA"/>
</dbReference>
<gene>
    <name evidence="1" type="ORF">PanWU01x14_317800</name>
</gene>
<proteinExistence type="predicted"/>
<organism evidence="1 2">
    <name type="scientific">Parasponia andersonii</name>
    <name type="common">Sponia andersonii</name>
    <dbReference type="NCBI Taxonomy" id="3476"/>
    <lineage>
        <taxon>Eukaryota</taxon>
        <taxon>Viridiplantae</taxon>
        <taxon>Streptophyta</taxon>
        <taxon>Embryophyta</taxon>
        <taxon>Tracheophyta</taxon>
        <taxon>Spermatophyta</taxon>
        <taxon>Magnoliopsida</taxon>
        <taxon>eudicotyledons</taxon>
        <taxon>Gunneridae</taxon>
        <taxon>Pentapetalae</taxon>
        <taxon>rosids</taxon>
        <taxon>fabids</taxon>
        <taxon>Rosales</taxon>
        <taxon>Cannabaceae</taxon>
        <taxon>Parasponia</taxon>
    </lineage>
</organism>
<dbReference type="OrthoDB" id="1750606at2759"/>
<comment type="caution">
    <text evidence="1">The sequence shown here is derived from an EMBL/GenBank/DDBJ whole genome shotgun (WGS) entry which is preliminary data.</text>
</comment>
<keyword evidence="2" id="KW-1185">Reference proteome</keyword>
<sequence>MTFLGGIIESTNNSSNLRTLSISFAKVAGNFNVKSLNCSSKMLNGVIDGSKSPMIDHSNDTTTSQLTLKENCVCIKVNEKVLRNKLNLCQFSFIGRVFLSRGDAL</sequence>
<reference evidence="2" key="1">
    <citation type="submission" date="2016-06" db="EMBL/GenBank/DDBJ databases">
        <title>Parallel loss of symbiosis genes in relatives of nitrogen-fixing non-legume Parasponia.</title>
        <authorList>
            <person name="Van Velzen R."/>
            <person name="Holmer R."/>
            <person name="Bu F."/>
            <person name="Rutten L."/>
            <person name="Van Zeijl A."/>
            <person name="Liu W."/>
            <person name="Santuari L."/>
            <person name="Cao Q."/>
            <person name="Sharma T."/>
            <person name="Shen D."/>
            <person name="Roswanjaya Y."/>
            <person name="Wardhani T."/>
            <person name="Kalhor M.S."/>
            <person name="Jansen J."/>
            <person name="Van den Hoogen J."/>
            <person name="Gungor B."/>
            <person name="Hartog M."/>
            <person name="Hontelez J."/>
            <person name="Verver J."/>
            <person name="Yang W.-C."/>
            <person name="Schijlen E."/>
            <person name="Repin R."/>
            <person name="Schilthuizen M."/>
            <person name="Schranz E."/>
            <person name="Heidstra R."/>
            <person name="Miyata K."/>
            <person name="Fedorova E."/>
            <person name="Kohlen W."/>
            <person name="Bisseling T."/>
            <person name="Smit S."/>
            <person name="Geurts R."/>
        </authorList>
    </citation>
    <scope>NUCLEOTIDE SEQUENCE [LARGE SCALE GENOMIC DNA]</scope>
    <source>
        <strain evidence="2">cv. WU1-14</strain>
    </source>
</reference>
<dbReference type="AlphaFoldDB" id="A0A2P5AMG8"/>
<evidence type="ECO:0000313" key="1">
    <source>
        <dbReference type="EMBL" id="PON37743.1"/>
    </source>
</evidence>
<evidence type="ECO:0000313" key="2">
    <source>
        <dbReference type="Proteomes" id="UP000237105"/>
    </source>
</evidence>
<accession>A0A2P5AMG8</accession>